<evidence type="ECO:0000313" key="2">
    <source>
        <dbReference type="EMBL" id="KAF0734810.1"/>
    </source>
</evidence>
<feature type="region of interest" description="Disordered" evidence="1">
    <location>
        <begin position="28"/>
        <end position="182"/>
    </location>
</feature>
<keyword evidence="3" id="KW-1185">Reference proteome</keyword>
<dbReference type="VEuPathDB" id="FungiDB:AeMF1_005333"/>
<feature type="region of interest" description="Disordered" evidence="1">
    <location>
        <begin position="334"/>
        <end position="380"/>
    </location>
</feature>
<feature type="region of interest" description="Disordered" evidence="1">
    <location>
        <begin position="411"/>
        <end position="481"/>
    </location>
</feature>
<feature type="compositionally biased region" description="Low complexity" evidence="1">
    <location>
        <begin position="418"/>
        <end position="431"/>
    </location>
</feature>
<protein>
    <submittedName>
        <fullName evidence="2">Uncharacterized protein</fullName>
    </submittedName>
</protein>
<dbReference type="Proteomes" id="UP000481153">
    <property type="component" value="Unassembled WGS sequence"/>
</dbReference>
<evidence type="ECO:0000313" key="3">
    <source>
        <dbReference type="Proteomes" id="UP000481153"/>
    </source>
</evidence>
<reference evidence="2 3" key="1">
    <citation type="submission" date="2019-07" db="EMBL/GenBank/DDBJ databases">
        <title>Genomics analysis of Aphanomyces spp. identifies a new class of oomycete effector associated with host adaptation.</title>
        <authorList>
            <person name="Gaulin E."/>
        </authorList>
    </citation>
    <scope>NUCLEOTIDE SEQUENCE [LARGE SCALE GENOMIC DNA]</scope>
    <source>
        <strain evidence="2 3">ATCC 201684</strain>
    </source>
</reference>
<feature type="compositionally biased region" description="Polar residues" evidence="1">
    <location>
        <begin position="353"/>
        <end position="363"/>
    </location>
</feature>
<organism evidence="2 3">
    <name type="scientific">Aphanomyces euteiches</name>
    <dbReference type="NCBI Taxonomy" id="100861"/>
    <lineage>
        <taxon>Eukaryota</taxon>
        <taxon>Sar</taxon>
        <taxon>Stramenopiles</taxon>
        <taxon>Oomycota</taxon>
        <taxon>Saprolegniomycetes</taxon>
        <taxon>Saprolegniales</taxon>
        <taxon>Verrucalvaceae</taxon>
        <taxon>Aphanomyces</taxon>
    </lineage>
</organism>
<feature type="compositionally biased region" description="Polar residues" evidence="1">
    <location>
        <begin position="67"/>
        <end position="78"/>
    </location>
</feature>
<dbReference type="AlphaFoldDB" id="A0A6G0X4Q1"/>
<gene>
    <name evidence="2" type="ORF">Ae201684_008587</name>
</gene>
<dbReference type="EMBL" id="VJMJ01000105">
    <property type="protein sequence ID" value="KAF0734810.1"/>
    <property type="molecule type" value="Genomic_DNA"/>
</dbReference>
<comment type="caution">
    <text evidence="2">The sequence shown here is derived from an EMBL/GenBank/DDBJ whole genome shotgun (WGS) entry which is preliminary data.</text>
</comment>
<feature type="compositionally biased region" description="Basic and acidic residues" evidence="1">
    <location>
        <begin position="342"/>
        <end position="352"/>
    </location>
</feature>
<accession>A0A6G0X4Q1</accession>
<evidence type="ECO:0000256" key="1">
    <source>
        <dbReference type="SAM" id="MobiDB-lite"/>
    </source>
</evidence>
<name>A0A6G0X4Q1_9STRA</name>
<feature type="region of interest" description="Disordered" evidence="1">
    <location>
        <begin position="201"/>
        <end position="235"/>
    </location>
</feature>
<feature type="compositionally biased region" description="Polar residues" evidence="1">
    <location>
        <begin position="100"/>
        <end position="121"/>
    </location>
</feature>
<sequence length="481" mass="54525">MESRRPMPRAMTDWKDDGLDERFVASAKKYSMSTSYSRDLYPPRQPNDDYDKTNYSARTAYEAPPASTLTYDSPTLQRRVSPRDLPTERNTATQDDRIQRPSSKYSLVSSFDLPSSYSNGRVQDLSEQQREPAEEYKTATRAPTETYKTHVRGERTPPGPPSEHHYAPTPEDGMYAPPRQSFHGSYELDKERYGGRSRNLNQNAKHELPQRSSQPTPPQSKMSPPRRPPHDTTSVEEVKRLVQSAFDAIHNMKANHEELLDFTKMHFDENTASRAVESVDNVVQALTEVRKRFRQLCQDTPAQKQTSEEKVSSLARDEGLNDMAYKYSACSTTESAFTNNRSSERPIPKESSRPSASKTTDYSAKTPVAEYKPSKLTSSSGRNMFAEFDRKMQEIRNSLNAIASREAMALPTLKPRQSGGPPSTSKSSSSSFDEYMKTFKSDLANLSPNNYDNPAMDTSPLKPHRDKLDFDFITREPYSTP</sequence>
<proteinExistence type="predicted"/>
<feature type="compositionally biased region" description="Basic and acidic residues" evidence="1">
    <location>
        <begin position="127"/>
        <end position="138"/>
    </location>
</feature>